<evidence type="ECO:0000313" key="3">
    <source>
        <dbReference type="Proteomes" id="UP000616724"/>
    </source>
</evidence>
<dbReference type="Proteomes" id="UP000616724">
    <property type="component" value="Unassembled WGS sequence"/>
</dbReference>
<evidence type="ECO:0000313" key="2">
    <source>
        <dbReference type="EMBL" id="GIH79436.1"/>
    </source>
</evidence>
<feature type="compositionally biased region" description="Gly residues" evidence="1">
    <location>
        <begin position="100"/>
        <end position="109"/>
    </location>
</feature>
<proteinExistence type="predicted"/>
<reference evidence="2 3" key="1">
    <citation type="submission" date="2021-01" db="EMBL/GenBank/DDBJ databases">
        <title>Whole genome shotgun sequence of Planobispora longispora NBRC 13918.</title>
        <authorList>
            <person name="Komaki H."/>
            <person name="Tamura T."/>
        </authorList>
    </citation>
    <scope>NUCLEOTIDE SEQUENCE [LARGE SCALE GENOMIC DNA]</scope>
    <source>
        <strain evidence="2 3">NBRC 13918</strain>
    </source>
</reference>
<protein>
    <submittedName>
        <fullName evidence="2">Uncharacterized protein</fullName>
    </submittedName>
</protein>
<gene>
    <name evidence="2" type="ORF">Plo01_58650</name>
</gene>
<evidence type="ECO:0000256" key="1">
    <source>
        <dbReference type="SAM" id="MobiDB-lite"/>
    </source>
</evidence>
<feature type="region of interest" description="Disordered" evidence="1">
    <location>
        <begin position="93"/>
        <end position="134"/>
    </location>
</feature>
<comment type="caution">
    <text evidence="2">The sequence shown here is derived from an EMBL/GenBank/DDBJ whole genome shotgun (WGS) entry which is preliminary data.</text>
</comment>
<sequence length="162" mass="15971">MALGLAVVWVGLGVLCVALAAAAVWVALGPAVVWAGLGATVVRVGAEVDLAEVEDRLEEGRGVAGPPVPCGPGRVASGSGEAVPVGLEEEVGVPTSSTGSIGGQEGGGAAPFLPSAAPRGPIVTSSKTPLCSTSRTPNQAIEIAMTVAPNHTAMKPSVCRMR</sequence>
<name>A0A8J3RMP9_9ACTN</name>
<feature type="compositionally biased region" description="Polar residues" evidence="1">
    <location>
        <begin position="123"/>
        <end position="134"/>
    </location>
</feature>
<dbReference type="AlphaFoldDB" id="A0A8J3RMP9"/>
<keyword evidence="3" id="KW-1185">Reference proteome</keyword>
<organism evidence="2 3">
    <name type="scientific">Planobispora longispora</name>
    <dbReference type="NCBI Taxonomy" id="28887"/>
    <lineage>
        <taxon>Bacteria</taxon>
        <taxon>Bacillati</taxon>
        <taxon>Actinomycetota</taxon>
        <taxon>Actinomycetes</taxon>
        <taxon>Streptosporangiales</taxon>
        <taxon>Streptosporangiaceae</taxon>
        <taxon>Planobispora</taxon>
    </lineage>
</organism>
<accession>A0A8J3RMP9</accession>
<dbReference type="EMBL" id="BOOH01000048">
    <property type="protein sequence ID" value="GIH79436.1"/>
    <property type="molecule type" value="Genomic_DNA"/>
</dbReference>